<feature type="domain" description="Sulfatase N-terminal" evidence="5">
    <location>
        <begin position="4"/>
        <end position="352"/>
    </location>
</feature>
<dbReference type="GO" id="GO:0046872">
    <property type="term" value="F:metal ion binding"/>
    <property type="evidence" value="ECO:0007669"/>
    <property type="project" value="UniProtKB-KW"/>
</dbReference>
<keyword evidence="4" id="KW-0106">Calcium</keyword>
<comment type="caution">
    <text evidence="6">The sequence shown here is derived from an EMBL/GenBank/DDBJ whole genome shotgun (WGS) entry which is preliminary data.</text>
</comment>
<evidence type="ECO:0000256" key="3">
    <source>
        <dbReference type="ARBA" id="ARBA00022801"/>
    </source>
</evidence>
<gene>
    <name evidence="6" type="ORF">PBV87_04855</name>
</gene>
<dbReference type="EMBL" id="JAQIFT010000016">
    <property type="protein sequence ID" value="MDA3730827.1"/>
    <property type="molecule type" value="Genomic_DNA"/>
</dbReference>
<dbReference type="RefSeq" id="WP_271011332.1">
    <property type="nucleotide sequence ID" value="NZ_JAQIFT010000016.1"/>
</dbReference>
<dbReference type="Pfam" id="PF00884">
    <property type="entry name" value="Sulfatase"/>
    <property type="match status" value="1"/>
</dbReference>
<evidence type="ECO:0000313" key="7">
    <source>
        <dbReference type="Proteomes" id="UP001169242"/>
    </source>
</evidence>
<evidence type="ECO:0000259" key="5">
    <source>
        <dbReference type="Pfam" id="PF00884"/>
    </source>
</evidence>
<dbReference type="PANTHER" id="PTHR42693:SF53">
    <property type="entry name" value="ENDO-4-O-SULFATASE"/>
    <property type="match status" value="1"/>
</dbReference>
<dbReference type="InterPro" id="IPR000917">
    <property type="entry name" value="Sulfatase_N"/>
</dbReference>
<accession>A0AA42DL10</accession>
<name>A0AA42DL10_9FIRM</name>
<keyword evidence="7" id="KW-1185">Reference proteome</keyword>
<evidence type="ECO:0000256" key="4">
    <source>
        <dbReference type="ARBA" id="ARBA00022837"/>
    </source>
</evidence>
<comment type="similarity">
    <text evidence="1">Belongs to the sulfatase family.</text>
</comment>
<dbReference type="PROSITE" id="PS00149">
    <property type="entry name" value="SULFATASE_2"/>
    <property type="match status" value="1"/>
</dbReference>
<dbReference type="Gene3D" id="3.30.1120.10">
    <property type="match status" value="1"/>
</dbReference>
<protein>
    <submittedName>
        <fullName evidence="6">Arylsulfatase</fullName>
    </submittedName>
</protein>
<dbReference type="InterPro" id="IPR050738">
    <property type="entry name" value="Sulfatase"/>
</dbReference>
<dbReference type="AlphaFoldDB" id="A0AA42DL10"/>
<dbReference type="CDD" id="cd16143">
    <property type="entry name" value="ARS_like"/>
    <property type="match status" value="1"/>
</dbReference>
<sequence length="487" mass="54709">MRKPNIIYILADDMGYGDISYLNEKCPFETKYFDQIGREGMNFIDAHSTSAVCTPSRYGILTGRYNWRSRLKSGVVGGYTPHLIEDGRQTVANVLSDAGYYTACIGKWHLGMDWACHGEFKNVPNFGVVENVDYSQPIKNGPIDFGFQYYYGISGSLDMPPYVYIENNRVVELPTHITSNTGKMFWREGPTAPGFKHEQVLPELTDKVLETIEQHKEEPFFIYFPIPAPHTPILPTKDWQGISGTNEYGDFVMMCDAMIGKVLEKVKACGIEEDTIIIYTSDNGCSPSADYGELAAKGHNPSYIFRGTKADIYEGGHRIPLLIKWPRIIKAGSICKEPVCLVDFMATVAEILEVYLPDHMGEDSVSELDLWKGGATYEREAVVHQSIDGSLSIRKGKYKLEMCKGSGGWSAPMPGSEEEAALDSFQLYDLEEDIREQHNIYSQYPEIVEELKNLLVKYVKEGRSTPGSPQANNGKAVWPTISWIEEE</sequence>
<dbReference type="InterPro" id="IPR017850">
    <property type="entry name" value="Alkaline_phosphatase_core_sf"/>
</dbReference>
<evidence type="ECO:0000256" key="1">
    <source>
        <dbReference type="ARBA" id="ARBA00008779"/>
    </source>
</evidence>
<reference evidence="6" key="1">
    <citation type="journal article" date="2023" name="Int. J. Syst. Evol. Microbiol.">
        <title>&lt;i&gt;Holtiella tumoricola&lt;/i&gt; gen. nov. sp. nov., isolated from a human clinical sample.</title>
        <authorList>
            <person name="Allen-Vercoe E."/>
            <person name="Daigneault M.C."/>
            <person name="Vancuren S.J."/>
            <person name="Cochrane K."/>
            <person name="O'Neal L.L."/>
            <person name="Sankaranarayanan K."/>
            <person name="Lawson P.A."/>
        </authorList>
    </citation>
    <scope>NUCLEOTIDE SEQUENCE</scope>
    <source>
        <strain evidence="6">CC70A</strain>
    </source>
</reference>
<organism evidence="6 7">
    <name type="scientific">Holtiella tumoricola</name>
    <dbReference type="NCBI Taxonomy" id="3018743"/>
    <lineage>
        <taxon>Bacteria</taxon>
        <taxon>Bacillati</taxon>
        <taxon>Bacillota</taxon>
        <taxon>Clostridia</taxon>
        <taxon>Lachnospirales</taxon>
        <taxon>Cellulosilyticaceae</taxon>
        <taxon>Holtiella</taxon>
    </lineage>
</organism>
<evidence type="ECO:0000256" key="2">
    <source>
        <dbReference type="ARBA" id="ARBA00022723"/>
    </source>
</evidence>
<dbReference type="GO" id="GO:0004065">
    <property type="term" value="F:arylsulfatase activity"/>
    <property type="evidence" value="ECO:0007669"/>
    <property type="project" value="TreeGrafter"/>
</dbReference>
<dbReference type="PANTHER" id="PTHR42693">
    <property type="entry name" value="ARYLSULFATASE FAMILY MEMBER"/>
    <property type="match status" value="1"/>
</dbReference>
<proteinExistence type="inferred from homology"/>
<dbReference type="InterPro" id="IPR024607">
    <property type="entry name" value="Sulfatase_CS"/>
</dbReference>
<keyword evidence="3" id="KW-0378">Hydrolase</keyword>
<dbReference type="SUPFAM" id="SSF53649">
    <property type="entry name" value="Alkaline phosphatase-like"/>
    <property type="match status" value="1"/>
</dbReference>
<evidence type="ECO:0000313" key="6">
    <source>
        <dbReference type="EMBL" id="MDA3730827.1"/>
    </source>
</evidence>
<dbReference type="PROSITE" id="PS00523">
    <property type="entry name" value="SULFATASE_1"/>
    <property type="match status" value="1"/>
</dbReference>
<dbReference type="Gene3D" id="3.40.720.10">
    <property type="entry name" value="Alkaline Phosphatase, subunit A"/>
    <property type="match status" value="1"/>
</dbReference>
<dbReference type="Proteomes" id="UP001169242">
    <property type="component" value="Unassembled WGS sequence"/>
</dbReference>
<keyword evidence="2" id="KW-0479">Metal-binding</keyword>